<gene>
    <name evidence="2" type="ORF">UT92_C0007G0006</name>
</gene>
<feature type="transmembrane region" description="Helical" evidence="1">
    <location>
        <begin position="270"/>
        <end position="289"/>
    </location>
</feature>
<evidence type="ECO:0000256" key="1">
    <source>
        <dbReference type="SAM" id="Phobius"/>
    </source>
</evidence>
<reference evidence="2 3" key="1">
    <citation type="journal article" date="2015" name="Nature">
        <title>rRNA introns, odd ribosomes, and small enigmatic genomes across a large radiation of phyla.</title>
        <authorList>
            <person name="Brown C.T."/>
            <person name="Hug L.A."/>
            <person name="Thomas B.C."/>
            <person name="Sharon I."/>
            <person name="Castelle C.J."/>
            <person name="Singh A."/>
            <person name="Wilkins M.J."/>
            <person name="Williams K.H."/>
            <person name="Banfield J.F."/>
        </authorList>
    </citation>
    <scope>NUCLEOTIDE SEQUENCE [LARGE SCALE GENOMIC DNA]</scope>
</reference>
<comment type="caution">
    <text evidence="2">The sequence shown here is derived from an EMBL/GenBank/DDBJ whole genome shotgun (WGS) entry which is preliminary data.</text>
</comment>
<feature type="transmembrane region" description="Helical" evidence="1">
    <location>
        <begin position="201"/>
        <end position="226"/>
    </location>
</feature>
<feature type="transmembrane region" description="Helical" evidence="1">
    <location>
        <begin position="326"/>
        <end position="353"/>
    </location>
</feature>
<keyword evidence="1" id="KW-0812">Transmembrane</keyword>
<feature type="transmembrane region" description="Helical" evidence="1">
    <location>
        <begin position="295"/>
        <end position="314"/>
    </location>
</feature>
<accession>A0A0G0RZ19</accession>
<organism evidence="2 3">
    <name type="scientific">Candidatus Curtissbacteria bacterium GW2011_GWA1_40_24</name>
    <dbReference type="NCBI Taxonomy" id="1618406"/>
    <lineage>
        <taxon>Bacteria</taxon>
        <taxon>Candidatus Curtissiibacteriota</taxon>
    </lineage>
</organism>
<feature type="transmembrane region" description="Helical" evidence="1">
    <location>
        <begin position="87"/>
        <end position="112"/>
    </location>
</feature>
<feature type="transmembrane region" description="Helical" evidence="1">
    <location>
        <begin position="373"/>
        <end position="391"/>
    </location>
</feature>
<dbReference type="EMBL" id="LBYQ01000007">
    <property type="protein sequence ID" value="KKR55211.1"/>
    <property type="molecule type" value="Genomic_DNA"/>
</dbReference>
<proteinExistence type="predicted"/>
<evidence type="ECO:0000313" key="2">
    <source>
        <dbReference type="EMBL" id="KKR55211.1"/>
    </source>
</evidence>
<evidence type="ECO:0000313" key="3">
    <source>
        <dbReference type="Proteomes" id="UP000034489"/>
    </source>
</evidence>
<feature type="transmembrane region" description="Helical" evidence="1">
    <location>
        <begin position="238"/>
        <end position="258"/>
    </location>
</feature>
<keyword evidence="1" id="KW-0472">Membrane</keyword>
<name>A0A0G0RZ19_9BACT</name>
<protein>
    <submittedName>
        <fullName evidence="2">Integral membrane protein-like protein</fullName>
    </submittedName>
</protein>
<dbReference type="AlphaFoldDB" id="A0A0G0RZ19"/>
<feature type="transmembrane region" description="Helical" evidence="1">
    <location>
        <begin position="133"/>
        <end position="160"/>
    </location>
</feature>
<dbReference type="Proteomes" id="UP000034489">
    <property type="component" value="Unassembled WGS sequence"/>
</dbReference>
<keyword evidence="1" id="KW-1133">Transmembrane helix</keyword>
<sequence>MGSFKKHRLFILVLIFGLGARIALNNIIYSKDAESFVFWGKYLQNHSISGLYEFLPGGFTPLPPLYYYISRFLGKTVSFLNLWQNEWATYLIFKIPPILSELVIAILIYWFVAKYLNKKWATASSAFYFLHPAIIYNTAVFGQIDSFVVSLAFIAVMLIVIKKYTIALSIYTLGVLSKLQDLAILPLIAISTLVNNSAKKLIIAAIAIFSIALLPFLPILFAKGLIWTALYFKELPNWYPYTSVYAYNFWAFSGFLTLDKAKFLSLISYRYLGLAFYWLIAALIIVPFLKSKNQKPKVVLFAAFLLIFDFAFFSTRVHSRYLIYSLPFAASFVSLFPLEVTALSFLIILNLMLPMPYEEVKNLVLFLNQKTTVIFFTLFGLTLFLVFMNKYKKLLER</sequence>